<gene>
    <name evidence="7" type="ORF">UG56_004755</name>
</gene>
<feature type="transmembrane region" description="Helical" evidence="5">
    <location>
        <begin position="289"/>
        <end position="313"/>
    </location>
</feature>
<evidence type="ECO:0000313" key="7">
    <source>
        <dbReference type="EMBL" id="OIJ28014.1"/>
    </source>
</evidence>
<dbReference type="PROSITE" id="PS50850">
    <property type="entry name" value="MFS"/>
    <property type="match status" value="1"/>
</dbReference>
<dbReference type="InterPro" id="IPR011701">
    <property type="entry name" value="MFS"/>
</dbReference>
<feature type="transmembrane region" description="Helical" evidence="5">
    <location>
        <begin position="416"/>
        <end position="433"/>
    </location>
</feature>
<feature type="transmembrane region" description="Helical" evidence="5">
    <location>
        <begin position="325"/>
        <end position="342"/>
    </location>
</feature>
<feature type="transmembrane region" description="Helical" evidence="5">
    <location>
        <begin position="88"/>
        <end position="109"/>
    </location>
</feature>
<feature type="transmembrane region" description="Helical" evidence="5">
    <location>
        <begin position="148"/>
        <end position="171"/>
    </location>
</feature>
<comment type="caution">
    <text evidence="7">The sequence shown here is derived from an EMBL/GenBank/DDBJ whole genome shotgun (WGS) entry which is preliminary data.</text>
</comment>
<dbReference type="PANTHER" id="PTHR23508:SF10">
    <property type="entry name" value="CARBOXYLIC ACID TRANSPORTER PROTEIN HOMOLOG"/>
    <property type="match status" value="1"/>
</dbReference>
<feature type="domain" description="Major facilitator superfamily (MFS) profile" evidence="6">
    <location>
        <begin position="21"/>
        <end position="438"/>
    </location>
</feature>
<dbReference type="PROSITE" id="PS00217">
    <property type="entry name" value="SUGAR_TRANSPORT_2"/>
    <property type="match status" value="1"/>
</dbReference>
<dbReference type="EMBL" id="JZDQ02000005">
    <property type="protein sequence ID" value="OIJ28014.1"/>
    <property type="molecule type" value="Genomic_DNA"/>
</dbReference>
<feature type="transmembrane region" description="Helical" evidence="5">
    <location>
        <begin position="59"/>
        <end position="81"/>
    </location>
</feature>
<dbReference type="Gene3D" id="1.20.1250.20">
    <property type="entry name" value="MFS general substrate transporter like domains"/>
    <property type="match status" value="1"/>
</dbReference>
<dbReference type="OrthoDB" id="9787026at2"/>
<dbReference type="InterPro" id="IPR005829">
    <property type="entry name" value="Sugar_transporter_CS"/>
</dbReference>
<dbReference type="Pfam" id="PF07690">
    <property type="entry name" value="MFS_1"/>
    <property type="match status" value="1"/>
</dbReference>
<evidence type="ECO:0000256" key="1">
    <source>
        <dbReference type="ARBA" id="ARBA00004651"/>
    </source>
</evidence>
<dbReference type="GO" id="GO:0005886">
    <property type="term" value="C:plasma membrane"/>
    <property type="evidence" value="ECO:0007669"/>
    <property type="project" value="UniProtKB-SubCell"/>
</dbReference>
<sequence>MQTPTTTTGAGIHVRRTPRAVLALSFAALTLEGYDLIMYGTVVPSLLSYRAWDLTPEQAGFLGSLAVFGMLLGALGSGALTDRIGRRWTMVLSVTVFSVAMGLCAVATSPGQFGFFRFVVGLGAGGLMPTVVALIVEYSPMHRRSLNTAIAFAGVGIGGAVAGLLAIAIVPAYGFRAMFAVGLAPLIIVLPLLLRFLPESVEYLRARGREEEIREVIERHGLEIDHESVHGPLDSDVAEVPIARGTQLRTIFGRDLLVTTLLFWVGTFLCLLVLFGANAWLPALMVKAGYGLGSALSFLLVLNLGAVLGTLAASPLADRLGSKPIVAAAFLGAAVSLSLLALRPPTAVVYLLVAIAGVGTTGTQILINTYVGTSYPTASRATALGLSLGAGRLGGVLGPSYGGYLLATGLPVSGQFYAYAIPALFGCLVVLAIPGAKRNQSTTEAGNHA</sequence>
<dbReference type="AlphaFoldDB" id="A0A1J4N958"/>
<feature type="transmembrane region" description="Helical" evidence="5">
    <location>
        <begin position="256"/>
        <end position="277"/>
    </location>
</feature>
<evidence type="ECO:0000259" key="6">
    <source>
        <dbReference type="PROSITE" id="PS50850"/>
    </source>
</evidence>
<feature type="transmembrane region" description="Helical" evidence="5">
    <location>
        <begin position="20"/>
        <end position="39"/>
    </location>
</feature>
<keyword evidence="4 5" id="KW-0472">Membrane</keyword>
<dbReference type="InterPro" id="IPR020846">
    <property type="entry name" value="MFS_dom"/>
</dbReference>
<evidence type="ECO:0000256" key="5">
    <source>
        <dbReference type="SAM" id="Phobius"/>
    </source>
</evidence>
<keyword evidence="8" id="KW-1185">Reference proteome</keyword>
<feature type="transmembrane region" description="Helical" evidence="5">
    <location>
        <begin position="348"/>
        <end position="371"/>
    </location>
</feature>
<dbReference type="RefSeq" id="WP_052693094.1">
    <property type="nucleotide sequence ID" value="NZ_JZDQ02000005.1"/>
</dbReference>
<dbReference type="Proteomes" id="UP000033772">
    <property type="component" value="Unassembled WGS sequence"/>
</dbReference>
<dbReference type="PANTHER" id="PTHR23508">
    <property type="entry name" value="CARBOXYLIC ACID TRANSPORTER PROTEIN HOMOLOG"/>
    <property type="match status" value="1"/>
</dbReference>
<organism evidence="7 8">
    <name type="scientific">Nocardioides luteus</name>
    <dbReference type="NCBI Taxonomy" id="1844"/>
    <lineage>
        <taxon>Bacteria</taxon>
        <taxon>Bacillati</taxon>
        <taxon>Actinomycetota</taxon>
        <taxon>Actinomycetes</taxon>
        <taxon>Propionibacteriales</taxon>
        <taxon>Nocardioidaceae</taxon>
        <taxon>Nocardioides</taxon>
    </lineage>
</organism>
<name>A0A1J4N958_9ACTN</name>
<keyword evidence="3 5" id="KW-1133">Transmembrane helix</keyword>
<protein>
    <submittedName>
        <fullName evidence="7">MFS transporter</fullName>
    </submittedName>
</protein>
<comment type="subcellular location">
    <subcellularLocation>
        <location evidence="1">Cell membrane</location>
        <topology evidence="1">Multi-pass membrane protein</topology>
    </subcellularLocation>
</comment>
<dbReference type="STRING" id="1844.UG56_004755"/>
<dbReference type="CDD" id="cd17365">
    <property type="entry name" value="MFS_PcaK_like"/>
    <property type="match status" value="1"/>
</dbReference>
<keyword evidence="2 5" id="KW-0812">Transmembrane</keyword>
<feature type="transmembrane region" description="Helical" evidence="5">
    <location>
        <begin position="383"/>
        <end position="404"/>
    </location>
</feature>
<evidence type="ECO:0000256" key="2">
    <source>
        <dbReference type="ARBA" id="ARBA00022692"/>
    </source>
</evidence>
<dbReference type="GO" id="GO:0046943">
    <property type="term" value="F:carboxylic acid transmembrane transporter activity"/>
    <property type="evidence" value="ECO:0007669"/>
    <property type="project" value="TreeGrafter"/>
</dbReference>
<reference evidence="7" key="1">
    <citation type="submission" date="2016-10" db="EMBL/GenBank/DDBJ databases">
        <title>Draft Genome Sequence of Nocardioides luteus Strain BAFB, an Alkane-Degrading Bacterium Isolated from JP-7 Polluted Soil.</title>
        <authorList>
            <person name="Brown L."/>
            <person name="Ruiz O.N."/>
            <person name="Gunasekera T."/>
        </authorList>
    </citation>
    <scope>NUCLEOTIDE SEQUENCE [LARGE SCALE GENOMIC DNA]</scope>
    <source>
        <strain evidence="7">BAFB</strain>
    </source>
</reference>
<dbReference type="SUPFAM" id="SSF103473">
    <property type="entry name" value="MFS general substrate transporter"/>
    <property type="match status" value="1"/>
</dbReference>
<feature type="transmembrane region" description="Helical" evidence="5">
    <location>
        <begin position="177"/>
        <end position="197"/>
    </location>
</feature>
<dbReference type="InterPro" id="IPR036259">
    <property type="entry name" value="MFS_trans_sf"/>
</dbReference>
<evidence type="ECO:0000313" key="8">
    <source>
        <dbReference type="Proteomes" id="UP000033772"/>
    </source>
</evidence>
<feature type="transmembrane region" description="Helical" evidence="5">
    <location>
        <begin position="115"/>
        <end position="136"/>
    </location>
</feature>
<evidence type="ECO:0000256" key="4">
    <source>
        <dbReference type="ARBA" id="ARBA00023136"/>
    </source>
</evidence>
<proteinExistence type="predicted"/>
<accession>A0A1J4N958</accession>
<evidence type="ECO:0000256" key="3">
    <source>
        <dbReference type="ARBA" id="ARBA00022989"/>
    </source>
</evidence>